<reference evidence="1" key="1">
    <citation type="journal article" date="2020" name="Stud. Mycol.">
        <title>101 Dothideomycetes genomes: a test case for predicting lifestyles and emergence of pathogens.</title>
        <authorList>
            <person name="Haridas S."/>
            <person name="Albert R."/>
            <person name="Binder M."/>
            <person name="Bloem J."/>
            <person name="Labutti K."/>
            <person name="Salamov A."/>
            <person name="Andreopoulos B."/>
            <person name="Baker S."/>
            <person name="Barry K."/>
            <person name="Bills G."/>
            <person name="Bluhm B."/>
            <person name="Cannon C."/>
            <person name="Castanera R."/>
            <person name="Culley D."/>
            <person name="Daum C."/>
            <person name="Ezra D."/>
            <person name="Gonzalez J."/>
            <person name="Henrissat B."/>
            <person name="Kuo A."/>
            <person name="Liang C."/>
            <person name="Lipzen A."/>
            <person name="Lutzoni F."/>
            <person name="Magnuson J."/>
            <person name="Mondo S."/>
            <person name="Nolan M."/>
            <person name="Ohm R."/>
            <person name="Pangilinan J."/>
            <person name="Park H.-J."/>
            <person name="Ramirez L."/>
            <person name="Alfaro M."/>
            <person name="Sun H."/>
            <person name="Tritt A."/>
            <person name="Yoshinaga Y."/>
            <person name="Zwiers L.-H."/>
            <person name="Turgeon B."/>
            <person name="Goodwin S."/>
            <person name="Spatafora J."/>
            <person name="Crous P."/>
            <person name="Grigoriev I."/>
        </authorList>
    </citation>
    <scope>NUCLEOTIDE SEQUENCE</scope>
    <source>
        <strain evidence="1">CBS 690.94</strain>
    </source>
</reference>
<sequence>MLSRIFRGTWFGGNIEVSLGVGPVLNVEDVFECSDGTVVDKNGLHYYCCTTVTRKAMGTQRITTASLRTAKRKPGTDLVQTEAIEEVAAAVATMWLPSRTRVYRGSRRFLWLGNGCIDFAHETQVGQDVEPVVSGTRLLDQANSWSSEGALVRPSPLVARQTIWLRKRICMTRPRASVLSL</sequence>
<gene>
    <name evidence="1" type="ORF">P171DRAFT_29005</name>
</gene>
<dbReference type="EMBL" id="MU001501">
    <property type="protein sequence ID" value="KAF2444233.1"/>
    <property type="molecule type" value="Genomic_DNA"/>
</dbReference>
<accession>A0A9P4UCD4</accession>
<evidence type="ECO:0000313" key="2">
    <source>
        <dbReference type="Proteomes" id="UP000799764"/>
    </source>
</evidence>
<name>A0A9P4UCD4_9PLEO</name>
<protein>
    <submittedName>
        <fullName evidence="1">Uncharacterized protein</fullName>
    </submittedName>
</protein>
<proteinExistence type="predicted"/>
<organism evidence="1 2">
    <name type="scientific">Karstenula rhodostoma CBS 690.94</name>
    <dbReference type="NCBI Taxonomy" id="1392251"/>
    <lineage>
        <taxon>Eukaryota</taxon>
        <taxon>Fungi</taxon>
        <taxon>Dikarya</taxon>
        <taxon>Ascomycota</taxon>
        <taxon>Pezizomycotina</taxon>
        <taxon>Dothideomycetes</taxon>
        <taxon>Pleosporomycetidae</taxon>
        <taxon>Pleosporales</taxon>
        <taxon>Massarineae</taxon>
        <taxon>Didymosphaeriaceae</taxon>
        <taxon>Karstenula</taxon>
    </lineage>
</organism>
<dbReference type="Proteomes" id="UP000799764">
    <property type="component" value="Unassembled WGS sequence"/>
</dbReference>
<dbReference type="AlphaFoldDB" id="A0A9P4UCD4"/>
<keyword evidence="2" id="KW-1185">Reference proteome</keyword>
<evidence type="ECO:0000313" key="1">
    <source>
        <dbReference type="EMBL" id="KAF2444233.1"/>
    </source>
</evidence>
<comment type="caution">
    <text evidence="1">The sequence shown here is derived from an EMBL/GenBank/DDBJ whole genome shotgun (WGS) entry which is preliminary data.</text>
</comment>